<dbReference type="InterPro" id="IPR009959">
    <property type="entry name" value="Cyclase_SnoaL-like"/>
</dbReference>
<organism evidence="1 2">
    <name type="scientific">Albidovulum aquaemixtae</name>
    <dbReference type="NCBI Taxonomy" id="1542388"/>
    <lineage>
        <taxon>Bacteria</taxon>
        <taxon>Pseudomonadati</taxon>
        <taxon>Pseudomonadota</taxon>
        <taxon>Alphaproteobacteria</taxon>
        <taxon>Rhodobacterales</taxon>
        <taxon>Paracoccaceae</taxon>
        <taxon>Albidovulum</taxon>
    </lineage>
</organism>
<dbReference type="RefSeq" id="WP_108855036.1">
    <property type="nucleotide sequence ID" value="NZ_OMOQ01000007.1"/>
</dbReference>
<accession>A0A2R8BNM4</accession>
<proteinExistence type="predicted"/>
<dbReference type="Pfam" id="PF07366">
    <property type="entry name" value="SnoaL"/>
    <property type="match status" value="1"/>
</dbReference>
<evidence type="ECO:0000313" key="1">
    <source>
        <dbReference type="EMBL" id="SPH25050.1"/>
    </source>
</evidence>
<keyword evidence="2" id="KW-1185">Reference proteome</keyword>
<sequence>MTNIERNRAIVTAYVEALNAGEFDRLVALFAPDARIQGVTGAGGLDFAMPIWKQLYEGLNMRLEVQEMVAEGNRVAVRYHEHGRWTGPFLGFSEPTGKTYELVAMEWFELENSRIAGRWGARDGAAQARQLGFPAPAAPVGKTAAAA</sequence>
<protein>
    <recommendedName>
        <fullName evidence="3">Ester cyclase</fullName>
    </recommendedName>
</protein>
<dbReference type="GO" id="GO:0030638">
    <property type="term" value="P:polyketide metabolic process"/>
    <property type="evidence" value="ECO:0007669"/>
    <property type="project" value="InterPro"/>
</dbReference>
<evidence type="ECO:0000313" key="2">
    <source>
        <dbReference type="Proteomes" id="UP000244924"/>
    </source>
</evidence>
<name>A0A2R8BNM4_9RHOB</name>
<reference evidence="1 2" key="1">
    <citation type="submission" date="2018-03" db="EMBL/GenBank/DDBJ databases">
        <authorList>
            <person name="Keele B.F."/>
        </authorList>
    </citation>
    <scope>NUCLEOTIDE SEQUENCE [LARGE SCALE GENOMIC DNA]</scope>
    <source>
        <strain evidence="1 2">CECT 8626</strain>
    </source>
</reference>
<gene>
    <name evidence="1" type="ORF">DEA8626_04085</name>
</gene>
<dbReference type="EMBL" id="OMOQ01000007">
    <property type="protein sequence ID" value="SPH25050.1"/>
    <property type="molecule type" value="Genomic_DNA"/>
</dbReference>
<dbReference type="Gene3D" id="3.10.450.50">
    <property type="match status" value="1"/>
</dbReference>
<dbReference type="InterPro" id="IPR032710">
    <property type="entry name" value="NTF2-like_dom_sf"/>
</dbReference>
<dbReference type="SUPFAM" id="SSF54427">
    <property type="entry name" value="NTF2-like"/>
    <property type="match status" value="1"/>
</dbReference>
<evidence type="ECO:0008006" key="3">
    <source>
        <dbReference type="Google" id="ProtNLM"/>
    </source>
</evidence>
<dbReference type="OrthoDB" id="582835at2"/>
<dbReference type="AlphaFoldDB" id="A0A2R8BNM4"/>
<dbReference type="Proteomes" id="UP000244924">
    <property type="component" value="Unassembled WGS sequence"/>
</dbReference>